<proteinExistence type="predicted"/>
<reference evidence="1" key="2">
    <citation type="journal article" date="2015" name="Data Brief">
        <title>Shoot transcriptome of the giant reed, Arundo donax.</title>
        <authorList>
            <person name="Barrero R.A."/>
            <person name="Guerrero F.D."/>
            <person name="Moolhuijzen P."/>
            <person name="Goolsby J.A."/>
            <person name="Tidwell J."/>
            <person name="Bellgard S.E."/>
            <person name="Bellgard M.I."/>
        </authorList>
    </citation>
    <scope>NUCLEOTIDE SEQUENCE</scope>
    <source>
        <tissue evidence="1">Shoot tissue taken approximately 20 cm above the soil surface</tissue>
    </source>
</reference>
<name>A0A0A9GV52_ARUDO</name>
<sequence>MKQIFLFCHTQHVVHFVSKMMKRPNTSPVLTNCVFARELWFWLLQHIELQKP</sequence>
<dbReference type="EMBL" id="GBRH01173443">
    <property type="protein sequence ID" value="JAE24453.1"/>
    <property type="molecule type" value="Transcribed_RNA"/>
</dbReference>
<evidence type="ECO:0000313" key="1">
    <source>
        <dbReference type="EMBL" id="JAE24453.1"/>
    </source>
</evidence>
<reference evidence="1" key="1">
    <citation type="submission" date="2014-09" db="EMBL/GenBank/DDBJ databases">
        <authorList>
            <person name="Magalhaes I.L.F."/>
            <person name="Oliveira U."/>
            <person name="Santos F.R."/>
            <person name="Vidigal T.H.D.A."/>
            <person name="Brescovit A.D."/>
            <person name="Santos A.J."/>
        </authorList>
    </citation>
    <scope>NUCLEOTIDE SEQUENCE</scope>
    <source>
        <tissue evidence="1">Shoot tissue taken approximately 20 cm above the soil surface</tissue>
    </source>
</reference>
<accession>A0A0A9GV52</accession>
<dbReference type="AlphaFoldDB" id="A0A0A9GV52"/>
<organism evidence="1">
    <name type="scientific">Arundo donax</name>
    <name type="common">Giant reed</name>
    <name type="synonym">Donax arundinaceus</name>
    <dbReference type="NCBI Taxonomy" id="35708"/>
    <lineage>
        <taxon>Eukaryota</taxon>
        <taxon>Viridiplantae</taxon>
        <taxon>Streptophyta</taxon>
        <taxon>Embryophyta</taxon>
        <taxon>Tracheophyta</taxon>
        <taxon>Spermatophyta</taxon>
        <taxon>Magnoliopsida</taxon>
        <taxon>Liliopsida</taxon>
        <taxon>Poales</taxon>
        <taxon>Poaceae</taxon>
        <taxon>PACMAD clade</taxon>
        <taxon>Arundinoideae</taxon>
        <taxon>Arundineae</taxon>
        <taxon>Arundo</taxon>
    </lineage>
</organism>
<protein>
    <submittedName>
        <fullName evidence="1">Uncharacterized protein</fullName>
    </submittedName>
</protein>